<dbReference type="EMBL" id="BARU01012123">
    <property type="protein sequence ID" value="GAH37317.1"/>
    <property type="molecule type" value="Genomic_DNA"/>
</dbReference>
<accession>X1EXL1</accession>
<organism evidence="1">
    <name type="scientific">marine sediment metagenome</name>
    <dbReference type="NCBI Taxonomy" id="412755"/>
    <lineage>
        <taxon>unclassified sequences</taxon>
        <taxon>metagenomes</taxon>
        <taxon>ecological metagenomes</taxon>
    </lineage>
</organism>
<dbReference type="AlphaFoldDB" id="X1EXL1"/>
<name>X1EXL1_9ZZZZ</name>
<reference evidence="1" key="1">
    <citation type="journal article" date="2014" name="Front. Microbiol.">
        <title>High frequency of phylogenetically diverse reductive dehalogenase-homologous genes in deep subseafloor sedimentary metagenomes.</title>
        <authorList>
            <person name="Kawai M."/>
            <person name="Futagami T."/>
            <person name="Toyoda A."/>
            <person name="Takaki Y."/>
            <person name="Nishi S."/>
            <person name="Hori S."/>
            <person name="Arai W."/>
            <person name="Tsubouchi T."/>
            <person name="Morono Y."/>
            <person name="Uchiyama I."/>
            <person name="Ito T."/>
            <person name="Fujiyama A."/>
            <person name="Inagaki F."/>
            <person name="Takami H."/>
        </authorList>
    </citation>
    <scope>NUCLEOTIDE SEQUENCE</scope>
    <source>
        <strain evidence="1">Expedition CK06-06</strain>
    </source>
</reference>
<proteinExistence type="predicted"/>
<sequence length="40" mass="4783">MAWDNGFFVVAHDLIEDVYDETQGIYFTEYLLWGYYIGDL</sequence>
<protein>
    <submittedName>
        <fullName evidence="1">Uncharacterized protein</fullName>
    </submittedName>
</protein>
<gene>
    <name evidence="1" type="ORF">S03H2_22494</name>
</gene>
<comment type="caution">
    <text evidence="1">The sequence shown here is derived from an EMBL/GenBank/DDBJ whole genome shotgun (WGS) entry which is preliminary data.</text>
</comment>
<feature type="non-terminal residue" evidence="1">
    <location>
        <position position="40"/>
    </location>
</feature>
<evidence type="ECO:0000313" key="1">
    <source>
        <dbReference type="EMBL" id="GAH37317.1"/>
    </source>
</evidence>